<dbReference type="PANTHER" id="PTHR33327:SF3">
    <property type="entry name" value="RNA-DIRECTED DNA POLYMERASE"/>
    <property type="match status" value="1"/>
</dbReference>
<gene>
    <name evidence="3" type="primary">LOC115212127</name>
</gene>
<dbReference type="KEGG" id="osn:115212127"/>
<dbReference type="Pfam" id="PF23055">
    <property type="entry name" value="DUF7041"/>
    <property type="match status" value="1"/>
</dbReference>
<dbReference type="InterPro" id="IPR055469">
    <property type="entry name" value="DUF7041"/>
</dbReference>
<dbReference type="AlphaFoldDB" id="A0A7E6EUI7"/>
<organism evidence="2 3">
    <name type="scientific">Octopus sinensis</name>
    <name type="common">East Asian common octopus</name>
    <dbReference type="NCBI Taxonomy" id="2607531"/>
    <lineage>
        <taxon>Eukaryota</taxon>
        <taxon>Metazoa</taxon>
        <taxon>Spiralia</taxon>
        <taxon>Lophotrochozoa</taxon>
        <taxon>Mollusca</taxon>
        <taxon>Cephalopoda</taxon>
        <taxon>Coleoidea</taxon>
        <taxon>Octopodiformes</taxon>
        <taxon>Octopoda</taxon>
        <taxon>Incirrata</taxon>
        <taxon>Octopodidae</taxon>
        <taxon>Octopus</taxon>
    </lineage>
</organism>
<protein>
    <submittedName>
        <fullName evidence="3">Uncharacterized protein LOC115212127</fullName>
    </submittedName>
</protein>
<dbReference type="PANTHER" id="PTHR33327">
    <property type="entry name" value="ENDONUCLEASE"/>
    <property type="match status" value="1"/>
</dbReference>
<keyword evidence="2" id="KW-1185">Reference proteome</keyword>
<sequence>MSLPNLPPYSGDVTLWFAQLDAYFSAHAVPHQQQLNLLYCGMPSPLARSVKDLITDPHPDATYVSMKSEVLRWNTQSAESKFQTLMQDEHLRDRTPSEFLHWLRELSNIPLEDNLLLRKLFSSCLPLNVQSILATTAMVDKIIELTVQPALHHTCSDPLVASPTTTKSPASSYDNILERVDALTCCMDTLWQEHTSS</sequence>
<dbReference type="RefSeq" id="XP_036359014.1">
    <property type="nucleotide sequence ID" value="XM_036503121.1"/>
</dbReference>
<feature type="domain" description="DUF7041" evidence="1">
    <location>
        <begin position="12"/>
        <end position="86"/>
    </location>
</feature>
<evidence type="ECO:0000259" key="1">
    <source>
        <dbReference type="Pfam" id="PF23055"/>
    </source>
</evidence>
<evidence type="ECO:0000313" key="2">
    <source>
        <dbReference type="Proteomes" id="UP000515154"/>
    </source>
</evidence>
<accession>A0A7E6EUI7</accession>
<dbReference type="Proteomes" id="UP000515154">
    <property type="component" value="Linkage group LG5"/>
</dbReference>
<name>A0A7E6EUI7_9MOLL</name>
<evidence type="ECO:0000313" key="3">
    <source>
        <dbReference type="RefSeq" id="XP_036359014.1"/>
    </source>
</evidence>
<proteinExistence type="predicted"/>
<reference evidence="3" key="1">
    <citation type="submission" date="2025-08" db="UniProtKB">
        <authorList>
            <consortium name="RefSeq"/>
        </authorList>
    </citation>
    <scope>IDENTIFICATION</scope>
</reference>